<dbReference type="InterPro" id="IPR002138">
    <property type="entry name" value="Pept_C14_p10"/>
</dbReference>
<dbReference type="GeneID" id="102806314"/>
<keyword evidence="3" id="KW-0378">Hydrolase</keyword>
<feature type="non-terminal residue" evidence="10">
    <location>
        <position position="1"/>
    </location>
</feature>
<dbReference type="PROSITE" id="PS50208">
    <property type="entry name" value="CASPASE_P20"/>
    <property type="match status" value="1"/>
</dbReference>
<dbReference type="PANTHER" id="PTHR10454">
    <property type="entry name" value="CASPASE"/>
    <property type="match status" value="1"/>
</dbReference>
<proteinExistence type="inferred from homology"/>
<reference evidence="10" key="1">
    <citation type="submission" date="2025-08" db="UniProtKB">
        <authorList>
            <consortium name="RefSeq"/>
        </authorList>
    </citation>
    <scope>IDENTIFICATION</scope>
    <source>
        <tissue evidence="10">Testes</tissue>
    </source>
</reference>
<dbReference type="Pfam" id="PF00656">
    <property type="entry name" value="Peptidase_C14"/>
    <property type="match status" value="1"/>
</dbReference>
<protein>
    <submittedName>
        <fullName evidence="10">Caspase-8-like</fullName>
    </submittedName>
</protein>
<accession>A0ABM0MZ14</accession>
<dbReference type="Proteomes" id="UP000694865">
    <property type="component" value="Unplaced"/>
</dbReference>
<evidence type="ECO:0000313" key="10">
    <source>
        <dbReference type="RefSeq" id="XP_006825255.1"/>
    </source>
</evidence>
<dbReference type="Gene3D" id="3.40.50.1460">
    <property type="match status" value="1"/>
</dbReference>
<dbReference type="InterPro" id="IPR015917">
    <property type="entry name" value="Pept_C14A"/>
</dbReference>
<evidence type="ECO:0000256" key="4">
    <source>
        <dbReference type="ARBA" id="ARBA00022807"/>
    </source>
</evidence>
<keyword evidence="2" id="KW-0645">Protease</keyword>
<dbReference type="InterPro" id="IPR029030">
    <property type="entry name" value="Caspase-like_dom_sf"/>
</dbReference>
<evidence type="ECO:0000259" key="7">
    <source>
        <dbReference type="PROSITE" id="PS50207"/>
    </source>
</evidence>
<comment type="similarity">
    <text evidence="1 6">Belongs to the peptidase C14A family.</text>
</comment>
<sequence>IPKYDIRKKGQAIIINNHTFHNTKHNRYGTEIDGKKLEQLFQRKGFKVHVFNDLTGHQMYGAIRDISSQDHSKADCIIVCILSHGEEGVVCGVDGNRVIVKDLTSHFNAIACPSLMGKPKLFFIQACQGSYKMAAVADAQYDAVTDAKSSITANEADFCIGYSTTPGHVSWRTKTEGSWYISILVENIEKYSEREDLQSILSRVNNQVQKKLFQPGRRDGSFVPGFVTQCTAFHSTL</sequence>
<name>A0ABM0MZ14_SACKO</name>
<evidence type="ECO:0000256" key="6">
    <source>
        <dbReference type="RuleBase" id="RU003971"/>
    </source>
</evidence>
<dbReference type="InterPro" id="IPR011600">
    <property type="entry name" value="Pept_C14_caspase"/>
</dbReference>
<evidence type="ECO:0000256" key="5">
    <source>
        <dbReference type="ARBA" id="ARBA00023145"/>
    </source>
</evidence>
<keyword evidence="4" id="KW-0788">Thiol protease</keyword>
<evidence type="ECO:0000256" key="2">
    <source>
        <dbReference type="ARBA" id="ARBA00022670"/>
    </source>
</evidence>
<feature type="domain" description="Caspase family p20" evidence="8">
    <location>
        <begin position="8"/>
        <end position="131"/>
    </location>
</feature>
<dbReference type="InterPro" id="IPR002398">
    <property type="entry name" value="Pept_C14"/>
</dbReference>
<dbReference type="PROSITE" id="PS01122">
    <property type="entry name" value="CASPASE_CYS"/>
    <property type="match status" value="1"/>
</dbReference>
<dbReference type="SUPFAM" id="SSF52129">
    <property type="entry name" value="Caspase-like"/>
    <property type="match status" value="1"/>
</dbReference>
<evidence type="ECO:0000256" key="1">
    <source>
        <dbReference type="ARBA" id="ARBA00010134"/>
    </source>
</evidence>
<evidence type="ECO:0000313" key="9">
    <source>
        <dbReference type="Proteomes" id="UP000694865"/>
    </source>
</evidence>
<dbReference type="PROSITE" id="PS50207">
    <property type="entry name" value="CASPASE_P10"/>
    <property type="match status" value="1"/>
</dbReference>
<dbReference type="RefSeq" id="XP_006825255.1">
    <property type="nucleotide sequence ID" value="XM_006825192.1"/>
</dbReference>
<dbReference type="InterPro" id="IPR033139">
    <property type="entry name" value="Caspase_cys_AS"/>
</dbReference>
<evidence type="ECO:0000259" key="8">
    <source>
        <dbReference type="PROSITE" id="PS50208"/>
    </source>
</evidence>
<feature type="domain" description="Caspase family p10" evidence="7">
    <location>
        <begin position="155"/>
        <end position="216"/>
    </location>
</feature>
<dbReference type="PRINTS" id="PR00376">
    <property type="entry name" value="IL1BCENZYME"/>
</dbReference>
<dbReference type="CDD" id="cd00032">
    <property type="entry name" value="CASc"/>
    <property type="match status" value="1"/>
</dbReference>
<dbReference type="InterPro" id="IPR001309">
    <property type="entry name" value="Pept_C14_p20"/>
</dbReference>
<dbReference type="PROSITE" id="PS01121">
    <property type="entry name" value="CASPASE_HIS"/>
    <property type="match status" value="1"/>
</dbReference>
<dbReference type="SMART" id="SM00115">
    <property type="entry name" value="CASc"/>
    <property type="match status" value="1"/>
</dbReference>
<evidence type="ECO:0000256" key="3">
    <source>
        <dbReference type="ARBA" id="ARBA00022801"/>
    </source>
</evidence>
<keyword evidence="5" id="KW-0865">Zymogen</keyword>
<organism evidence="9 10">
    <name type="scientific">Saccoglossus kowalevskii</name>
    <name type="common">Acorn worm</name>
    <dbReference type="NCBI Taxonomy" id="10224"/>
    <lineage>
        <taxon>Eukaryota</taxon>
        <taxon>Metazoa</taxon>
        <taxon>Hemichordata</taxon>
        <taxon>Enteropneusta</taxon>
        <taxon>Harrimaniidae</taxon>
        <taxon>Saccoglossus</taxon>
    </lineage>
</organism>
<keyword evidence="9" id="KW-1185">Reference proteome</keyword>
<feature type="non-terminal residue" evidence="10">
    <location>
        <position position="237"/>
    </location>
</feature>
<dbReference type="InterPro" id="IPR016129">
    <property type="entry name" value="Caspase_his_AS"/>
</dbReference>
<gene>
    <name evidence="10" type="primary">LOC102806314</name>
</gene>